<dbReference type="EMBL" id="KI659924">
    <property type="protein sequence ID" value="ETN78399.1"/>
    <property type="molecule type" value="Genomic_DNA"/>
</dbReference>
<dbReference type="Proteomes" id="UP000053676">
    <property type="component" value="Unassembled WGS sequence"/>
</dbReference>
<dbReference type="OMA" id="FGAIANW"/>
<dbReference type="Gene3D" id="1.20.1530.20">
    <property type="match status" value="1"/>
</dbReference>
<evidence type="ECO:0008006" key="4">
    <source>
        <dbReference type="Google" id="ProtNLM"/>
    </source>
</evidence>
<gene>
    <name evidence="2" type="ORF">NECAME_10369</name>
</gene>
<name>W2T9Y0_NECAM</name>
<proteinExistence type="predicted"/>
<evidence type="ECO:0000256" key="1">
    <source>
        <dbReference type="SAM" id="Phobius"/>
    </source>
</evidence>
<dbReference type="KEGG" id="nai:NECAME_10369"/>
<protein>
    <recommendedName>
        <fullName evidence="4">Sodium bile acid symporter family protein</fullName>
    </recommendedName>
</protein>
<dbReference type="AlphaFoldDB" id="W2T9Y0"/>
<feature type="transmembrane region" description="Helical" evidence="1">
    <location>
        <begin position="6"/>
        <end position="24"/>
    </location>
</feature>
<evidence type="ECO:0000313" key="2">
    <source>
        <dbReference type="EMBL" id="ETN78399.1"/>
    </source>
</evidence>
<feature type="transmembrane region" description="Helical" evidence="1">
    <location>
        <begin position="31"/>
        <end position="52"/>
    </location>
</feature>
<dbReference type="OrthoDB" id="203097at2759"/>
<dbReference type="STRING" id="51031.W2T9Y0"/>
<keyword evidence="1" id="KW-0812">Transmembrane</keyword>
<accession>W2T9Y0</accession>
<keyword evidence="3" id="KW-1185">Reference proteome</keyword>
<dbReference type="InterPro" id="IPR004710">
    <property type="entry name" value="Bilac:Na_transpt"/>
</dbReference>
<dbReference type="InterPro" id="IPR038770">
    <property type="entry name" value="Na+/solute_symporter_sf"/>
</dbReference>
<reference evidence="3" key="1">
    <citation type="journal article" date="2014" name="Nat. Genet.">
        <title>Genome of the human hookworm Necator americanus.</title>
        <authorList>
            <person name="Tang Y.T."/>
            <person name="Gao X."/>
            <person name="Rosa B.A."/>
            <person name="Abubucker S."/>
            <person name="Hallsworth-Pepin K."/>
            <person name="Martin J."/>
            <person name="Tyagi R."/>
            <person name="Heizer E."/>
            <person name="Zhang X."/>
            <person name="Bhonagiri-Palsikar V."/>
            <person name="Minx P."/>
            <person name="Warren W.C."/>
            <person name="Wang Q."/>
            <person name="Zhan B."/>
            <person name="Hotez P.J."/>
            <person name="Sternberg P.W."/>
            <person name="Dougall A."/>
            <person name="Gaze S.T."/>
            <person name="Mulvenna J."/>
            <person name="Sotillo J."/>
            <person name="Ranganathan S."/>
            <person name="Rabelo E.M."/>
            <person name="Wilson R.K."/>
            <person name="Felgner P.L."/>
            <person name="Bethony J."/>
            <person name="Hawdon J.M."/>
            <person name="Gasser R.B."/>
            <person name="Loukas A."/>
            <person name="Mitreva M."/>
        </authorList>
    </citation>
    <scope>NUCLEOTIDE SEQUENCE [LARGE SCALE GENOMIC DNA]</scope>
</reference>
<sequence length="171" mass="18031">MRPFIIFVLIFVIAFGAIANWYMFRMMTVPALLGGLLLPWCGFMFGCFASILTRRTPPDVTAIAIETGIQNTGIAILVLKASFAQPDADIGAVIPVIVACFTPGPLLLGAAVHMTFKALKNRSTNVTEGKLPPVALEMGGGGPSSQALLDTTNLETKMDKEAGTSAVTESA</sequence>
<feature type="transmembrane region" description="Helical" evidence="1">
    <location>
        <begin position="90"/>
        <end position="112"/>
    </location>
</feature>
<dbReference type="PANTHER" id="PTHR10361">
    <property type="entry name" value="SODIUM-BILE ACID COTRANSPORTER"/>
    <property type="match status" value="1"/>
</dbReference>
<keyword evidence="1" id="KW-1133">Transmembrane helix</keyword>
<keyword evidence="1" id="KW-0472">Membrane</keyword>
<evidence type="ECO:0000313" key="3">
    <source>
        <dbReference type="Proteomes" id="UP000053676"/>
    </source>
</evidence>
<organism evidence="2 3">
    <name type="scientific">Necator americanus</name>
    <name type="common">Human hookworm</name>
    <dbReference type="NCBI Taxonomy" id="51031"/>
    <lineage>
        <taxon>Eukaryota</taxon>
        <taxon>Metazoa</taxon>
        <taxon>Ecdysozoa</taxon>
        <taxon>Nematoda</taxon>
        <taxon>Chromadorea</taxon>
        <taxon>Rhabditida</taxon>
        <taxon>Rhabditina</taxon>
        <taxon>Rhabditomorpha</taxon>
        <taxon>Strongyloidea</taxon>
        <taxon>Ancylostomatidae</taxon>
        <taxon>Bunostominae</taxon>
        <taxon>Necator</taxon>
    </lineage>
</organism>
<dbReference type="PANTHER" id="PTHR10361:SF28">
    <property type="entry name" value="P3 PROTEIN-RELATED"/>
    <property type="match status" value="1"/>
</dbReference>